<dbReference type="Pfam" id="PF12101">
    <property type="entry name" value="DUF3577"/>
    <property type="match status" value="1"/>
</dbReference>
<keyword evidence="3" id="KW-1185">Reference proteome</keyword>
<feature type="compositionally biased region" description="Basic and acidic residues" evidence="1">
    <location>
        <begin position="138"/>
        <end position="163"/>
    </location>
</feature>
<dbReference type="RefSeq" id="WP_096912806.1">
    <property type="nucleotide sequence ID" value="NZ_CP023687.1"/>
</dbReference>
<dbReference type="EMBL" id="CP127363">
    <property type="protein sequence ID" value="WIY51149.1"/>
    <property type="molecule type" value="Genomic_DNA"/>
</dbReference>
<accession>A0ABY9AWC4</accession>
<evidence type="ECO:0000313" key="2">
    <source>
        <dbReference type="EMBL" id="WIY51149.1"/>
    </source>
</evidence>
<name>A0ABY9AWC4_PARCI</name>
<dbReference type="InterPro" id="IPR021960">
    <property type="entry name" value="DUF3577"/>
</dbReference>
<feature type="region of interest" description="Disordered" evidence="1">
    <location>
        <begin position="138"/>
        <end position="244"/>
    </location>
</feature>
<proteinExistence type="predicted"/>
<reference evidence="2 3" key="1">
    <citation type="submission" date="2023-06" db="EMBL/GenBank/DDBJ databases">
        <authorList>
            <person name="Ham H."/>
            <person name="Park D.S."/>
        </authorList>
    </citation>
    <scope>NUCLEOTIDE SEQUENCE [LARGE SCALE GENOMIC DNA]</scope>
    <source>
        <strain evidence="2 3">KACC 17005</strain>
    </source>
</reference>
<feature type="compositionally biased region" description="Basic and acidic residues" evidence="1">
    <location>
        <begin position="234"/>
        <end position="244"/>
    </location>
</feature>
<protein>
    <submittedName>
        <fullName evidence="2">DUF3577 domain-containing protein</fullName>
    </submittedName>
</protein>
<gene>
    <name evidence="2" type="ORF">QRO08_11495</name>
</gene>
<organism evidence="2 3">
    <name type="scientific">Paracidovorax citrulli</name>
    <name type="common">Acidovorax citrulli</name>
    <dbReference type="NCBI Taxonomy" id="80869"/>
    <lineage>
        <taxon>Bacteria</taxon>
        <taxon>Pseudomonadati</taxon>
        <taxon>Pseudomonadota</taxon>
        <taxon>Betaproteobacteria</taxon>
        <taxon>Burkholderiales</taxon>
        <taxon>Comamonadaceae</taxon>
        <taxon>Paracidovorax</taxon>
    </lineage>
</organism>
<dbReference type="Proteomes" id="UP001242732">
    <property type="component" value="Chromosome"/>
</dbReference>
<feature type="compositionally biased region" description="Low complexity" evidence="1">
    <location>
        <begin position="203"/>
        <end position="226"/>
    </location>
</feature>
<sequence>MQTAQQQPREFFNLHTSGIGYLNRIRWVETKGRGRKAESFLACSISALRGSSDAADYTYFDLRVSGEEAIGLIDGLQQEVHDRCKVLVSFKIGDIYPHLYERDVRDQQSGRPTGHKEMATLIKGRLILINSISVDGEKVYSRPSDESSGHEGEQSQGDDHPMDGDASDSTQFERSAREEMEQEAPPPRRSVAPQPRTTVTPMPQRRAAAPQPRAEAPAPQRRQPLRSIASGRQPRAEHREPAEA</sequence>
<evidence type="ECO:0000313" key="3">
    <source>
        <dbReference type="Proteomes" id="UP001242732"/>
    </source>
</evidence>
<evidence type="ECO:0000256" key="1">
    <source>
        <dbReference type="SAM" id="MobiDB-lite"/>
    </source>
</evidence>